<evidence type="ECO:0000256" key="11">
    <source>
        <dbReference type="SAM" id="MobiDB-lite"/>
    </source>
</evidence>
<gene>
    <name evidence="13" type="ORF">niasHT_029467</name>
</gene>
<feature type="compositionally biased region" description="Basic residues" evidence="11">
    <location>
        <begin position="1264"/>
        <end position="1275"/>
    </location>
</feature>
<evidence type="ECO:0000256" key="4">
    <source>
        <dbReference type="ARBA" id="ARBA00022664"/>
    </source>
</evidence>
<dbReference type="SUPFAM" id="SSF81631">
    <property type="entry name" value="PAP/OAS1 substrate-binding domain"/>
    <property type="match status" value="1"/>
</dbReference>
<keyword evidence="8" id="KW-0539">Nucleus</keyword>
<feature type="compositionally biased region" description="Basic and acidic residues" evidence="11">
    <location>
        <begin position="1244"/>
        <end position="1263"/>
    </location>
</feature>
<keyword evidence="14" id="KW-1185">Reference proteome</keyword>
<evidence type="ECO:0000256" key="10">
    <source>
        <dbReference type="SAM" id="Coils"/>
    </source>
</evidence>
<dbReference type="EC" id="2.7.7.19" evidence="3"/>
<proteinExistence type="inferred from homology"/>
<name>A0ABD2KIF5_9BILA</name>
<feature type="compositionally biased region" description="Basic and acidic residues" evidence="11">
    <location>
        <begin position="1276"/>
        <end position="1303"/>
    </location>
</feature>
<dbReference type="GO" id="GO:0006397">
    <property type="term" value="P:mRNA processing"/>
    <property type="evidence" value="ECO:0007669"/>
    <property type="project" value="UniProtKB-KW"/>
</dbReference>
<keyword evidence="7" id="KW-0067">ATP-binding</keyword>
<evidence type="ECO:0000313" key="14">
    <source>
        <dbReference type="Proteomes" id="UP001620626"/>
    </source>
</evidence>
<evidence type="ECO:0000256" key="7">
    <source>
        <dbReference type="ARBA" id="ARBA00022840"/>
    </source>
</evidence>
<keyword evidence="10" id="KW-0175">Coiled coil</keyword>
<organism evidence="13 14">
    <name type="scientific">Heterodera trifolii</name>
    <dbReference type="NCBI Taxonomy" id="157864"/>
    <lineage>
        <taxon>Eukaryota</taxon>
        <taxon>Metazoa</taxon>
        <taxon>Ecdysozoa</taxon>
        <taxon>Nematoda</taxon>
        <taxon>Chromadorea</taxon>
        <taxon>Rhabditida</taxon>
        <taxon>Tylenchina</taxon>
        <taxon>Tylenchomorpha</taxon>
        <taxon>Tylenchoidea</taxon>
        <taxon>Heteroderidae</taxon>
        <taxon>Heteroderinae</taxon>
        <taxon>Heterodera</taxon>
    </lineage>
</organism>
<keyword evidence="6" id="KW-0547">Nucleotide-binding</keyword>
<feature type="coiled-coil region" evidence="10">
    <location>
        <begin position="1467"/>
        <end position="1494"/>
    </location>
</feature>
<evidence type="ECO:0000259" key="12">
    <source>
        <dbReference type="Pfam" id="PF04928"/>
    </source>
</evidence>
<sequence length="2228" mass="261953">MVKFVTELGEKFGDNEFLKEIEKRKSTWDKTVGKVPKTKSDIEMSVCLMYVNGVSILLLMMSYWENKNMADEFGKFMRENRVLEIIELDAVDCNGKEFNEQLQKLANPPRIKAIIGQTLIELLEESEGLRHFLCHEIESVQKVKTQLNKITNSIYQTILENEFPEVLRIDVMVSSTLIERICQLLLNRSDSEQFKSTKIVMLTAIMIREIRMLVKRLCQQKRRSSACDALVAKANAAKRDTFRHFGSPVQLCVMIKITQFSLTLKADNCGALTEKVLMKLQTNKCEEREKRTEVLEEFNRVHFGKMFTSLLMDFSEVNALKQLLKRPGAKTRLLRLVGSVELLEKLWEKLGLTREEFTDSALANDDLLWDHYVSVLCGAIEEDRILVVSHKIGADLAVFMQWVGQKLTVEHKKNALFDRIKTEAEDIYDQIFDMDETKMKDIEKYFREMFWRMKKVIEQMEDQIGQKTADEFDKLMRVELEKQGTESDDETEESFRWICELHGTEFKKLLENGKFEKKSRAQENLEENAVEKLSENSNVKNKNTWMENKTPRKIGLQAENGGIQLYTHVQCPEKSIPLEELQKMDRNLLTDLEIGLKEQYLHLLWEENGKKSELERNELAKNVEIGATLLYYRSQAEELLKYAQIYAENDKKMAKFVNIYLAEFMPLDGQNLEEKLCKNYEFIHKLVNDANLMRMSVEWTKLLALNVKKGTEWATYKTEGHIAKGKIILLAENEAQWHKIGCAVQQNAKHFALFVRQCSSFVAGVHLFALVRLIETSKEMQSIFCHGSQLDILRMKHQIFSKISHETLDILEMLFPEVMHYEQLLPKHESQLLMSQLEFKSGTMEAESAEARCSSAKLLFEIKKVDKNLYENAEQLFNTPQISEEEISEMIQKSKKNFYFLLHLAATNEQKMLLRNALYQLRVLKTMLQNAWTGKLSPKIKQNFKDWYAKEWEDKEESIKRKQIRELFSENDEVFAEFREKATSVPGAKTRFCKLFLDDASTINEAEMSANNWMIKEIWNDDINTVDELFDNESRLYSLYIEFLTIVDSMNWLNVKLKLDLFIFVQWTNAKIANSAASIARQKCANVWRRHKFLFYQLYDRWHDEPMDEMPNFQIYQSIFLNEINLLFEKILQGKQMKSEKVMKEEIRKIIEKAQKKYDEKKATKKVKESDKNGENYAKFEVKLDEKNMETLSKLVEKNANLKKTLKYIYEAFVDVNDMPEYLGKETTEKIWKTLAIKYFETEEKEKAGKEEEEKEEKEEAKLNAKKKKQKRKKSKNGDKETKEKEIKSDNEKNSRETEKEETSFLTAEEEGEIFAMGRETERKEQMKTITVTKSTVEEGKGGNGKGKEEKETEQPNERLLMGDEEDEGQKEGTKLINFANDQFLALKYAEIVNASAKEQRNDGTEMQNAIELANVGTLANEIANRLEAIEWLGDQRKNDKTKNISDQWERLKEMKFSEKHSYEGISRKLFKLLVELSREMDNLETNLKDKSDKSDKWDKLDNWDQENENFKWENWKEILGKLHFRKFGIEIVKGRIENWEKLSQKQKTFALSNIIEKRENILKEFERNLEQIEKAEKQRKLDKNIFCQYQSDTNLSEFIEKKDKINFCEKNSQLFPSEKWQEINSVKEFEKENLEEKEKEKRDGKSSDYGHKNGKETLIELRRIFNEWSDAAQFQFPSRFFLKRLENKFETFCILPDGFDHGLIFGTSADCDGNGAGGKCADNSLHCALCQNLELNFLQKFPKNNFSSVPLMRIGLQNVQIDVKFVQIAQFAHIPRKNFSAKQLEIFLIKLGQNIHKLEENYHFDERAHRYEMSKRKELRKKNYEEKEANEYDAEELRQFDKITQFLYENQKKASEQIQKIKERKEEIFVISEHAANLKLLQFLLHENDYLSIVNKVELSNGLAIKTLEKFRKIFDYLEKWAQNNDIFCESLGYLSEQILLQMLTKVFLLFPNSSMPFLIHKFFFIFSKWKWPMPVQLTPIDHKIVGTFLSWSPFGDWIGRRDLAWEKARRKHRTKKEQQIEIEKAMKSIRKELAMAVIMPTIGGRNLAEKVNISSAKVVQNELKKAWDKLWNKLETKDEAIKFTEKYEHFIVVECKGPSHNVDKFCDFVGKRLRYELLEFVENPLAIWVDFCHVRPKMIGPTECPSADLEQIGNSIGLRHWLVGIQMAAEQKANSAFKRKLRDNLRKKLDVKIKEDFEKGSFHNVQLNSEFTERENLRKWHFHTQL</sequence>
<dbReference type="GO" id="GO:1990817">
    <property type="term" value="F:poly(A) RNA polymerase activity"/>
    <property type="evidence" value="ECO:0007669"/>
    <property type="project" value="UniProtKB-EC"/>
</dbReference>
<dbReference type="EMBL" id="JBICBT010000752">
    <property type="protein sequence ID" value="KAL3102656.1"/>
    <property type="molecule type" value="Genomic_DNA"/>
</dbReference>
<keyword evidence="5" id="KW-0808">Transferase</keyword>
<evidence type="ECO:0000256" key="6">
    <source>
        <dbReference type="ARBA" id="ARBA00022741"/>
    </source>
</evidence>
<feature type="region of interest" description="Disordered" evidence="11">
    <location>
        <begin position="1244"/>
        <end position="1371"/>
    </location>
</feature>
<feature type="domain" description="Poly(A) polymerase central" evidence="12">
    <location>
        <begin position="1912"/>
        <end position="2001"/>
    </location>
</feature>
<evidence type="ECO:0000256" key="5">
    <source>
        <dbReference type="ARBA" id="ARBA00022679"/>
    </source>
</evidence>
<dbReference type="Pfam" id="PF04928">
    <property type="entry name" value="PAP_central"/>
    <property type="match status" value="1"/>
</dbReference>
<evidence type="ECO:0000256" key="1">
    <source>
        <dbReference type="ARBA" id="ARBA00004123"/>
    </source>
</evidence>
<dbReference type="Proteomes" id="UP001620626">
    <property type="component" value="Unassembled WGS sequence"/>
</dbReference>
<dbReference type="PANTHER" id="PTHR10682:SF10">
    <property type="entry name" value="POLYNUCLEOTIDE ADENYLYLTRANSFERASE"/>
    <property type="match status" value="1"/>
</dbReference>
<comment type="catalytic activity">
    <reaction evidence="9">
        <text>RNA(n) + ATP = RNA(n)-3'-adenine ribonucleotide + diphosphate</text>
        <dbReference type="Rhea" id="RHEA:11332"/>
        <dbReference type="Rhea" id="RHEA-COMP:14527"/>
        <dbReference type="Rhea" id="RHEA-COMP:17347"/>
        <dbReference type="ChEBI" id="CHEBI:30616"/>
        <dbReference type="ChEBI" id="CHEBI:33019"/>
        <dbReference type="ChEBI" id="CHEBI:140395"/>
        <dbReference type="ChEBI" id="CHEBI:173115"/>
        <dbReference type="EC" id="2.7.7.19"/>
    </reaction>
</comment>
<feature type="region of interest" description="Disordered" evidence="11">
    <location>
        <begin position="1632"/>
        <end position="1651"/>
    </location>
</feature>
<protein>
    <recommendedName>
        <fullName evidence="3">polynucleotide adenylyltransferase</fullName>
        <ecNumber evidence="3">2.7.7.19</ecNumber>
    </recommendedName>
</protein>
<dbReference type="PANTHER" id="PTHR10682">
    <property type="entry name" value="POLY A POLYMERASE"/>
    <property type="match status" value="1"/>
</dbReference>
<accession>A0ABD2KIF5</accession>
<comment type="subcellular location">
    <subcellularLocation>
        <location evidence="1">Nucleus</location>
    </subcellularLocation>
</comment>
<feature type="coiled-coil region" evidence="10">
    <location>
        <begin position="1556"/>
        <end position="1583"/>
    </location>
</feature>
<dbReference type="GO" id="GO:0005524">
    <property type="term" value="F:ATP binding"/>
    <property type="evidence" value="ECO:0007669"/>
    <property type="project" value="UniProtKB-KW"/>
</dbReference>
<comment type="similarity">
    <text evidence="2">Belongs to the poly(A) polymerase family.</text>
</comment>
<dbReference type="GO" id="GO:0005634">
    <property type="term" value="C:nucleus"/>
    <property type="evidence" value="ECO:0007669"/>
    <property type="project" value="UniProtKB-SubCell"/>
</dbReference>
<feature type="compositionally biased region" description="Basic and acidic residues" evidence="11">
    <location>
        <begin position="1336"/>
        <end position="1357"/>
    </location>
</feature>
<keyword evidence="4" id="KW-0507">mRNA processing</keyword>
<evidence type="ECO:0000256" key="8">
    <source>
        <dbReference type="ARBA" id="ARBA00023242"/>
    </source>
</evidence>
<dbReference type="Gene3D" id="1.10.1410.10">
    <property type="match status" value="1"/>
</dbReference>
<evidence type="ECO:0000256" key="9">
    <source>
        <dbReference type="ARBA" id="ARBA00048830"/>
    </source>
</evidence>
<evidence type="ECO:0000313" key="13">
    <source>
        <dbReference type="EMBL" id="KAL3102656.1"/>
    </source>
</evidence>
<reference evidence="13 14" key="1">
    <citation type="submission" date="2024-10" db="EMBL/GenBank/DDBJ databases">
        <authorList>
            <person name="Kim D."/>
        </authorList>
    </citation>
    <scope>NUCLEOTIDE SEQUENCE [LARGE SCALE GENOMIC DNA]</scope>
    <source>
        <strain evidence="13">BH-2024</strain>
    </source>
</reference>
<evidence type="ECO:0000256" key="3">
    <source>
        <dbReference type="ARBA" id="ARBA00012388"/>
    </source>
</evidence>
<dbReference type="InterPro" id="IPR007012">
    <property type="entry name" value="PolA_pol_cen_dom"/>
</dbReference>
<comment type="caution">
    <text evidence="13">The sequence shown here is derived from an EMBL/GenBank/DDBJ whole genome shotgun (WGS) entry which is preliminary data.</text>
</comment>
<evidence type="ECO:0000256" key="2">
    <source>
        <dbReference type="ARBA" id="ARBA00010912"/>
    </source>
</evidence>
<feature type="coiled-coil region" evidence="10">
    <location>
        <begin position="1137"/>
        <end position="1171"/>
    </location>
</feature>